<accession>A0AAE1I2F6</accession>
<dbReference type="Proteomes" id="UP001219518">
    <property type="component" value="Unassembled WGS sequence"/>
</dbReference>
<evidence type="ECO:0000313" key="1">
    <source>
        <dbReference type="EMBL" id="KAK3931705.1"/>
    </source>
</evidence>
<comment type="caution">
    <text evidence="1">The sequence shown here is derived from an EMBL/GenBank/DDBJ whole genome shotgun (WGS) entry which is preliminary data.</text>
</comment>
<keyword evidence="2" id="KW-1185">Reference proteome</keyword>
<sequence length="161" mass="18086">MQGFRKLAIKCELIMVSVCGFQEKTLKGLIYKSCSITFLCFTSSFEQEREQSKKKKEAVFPKCSTLFNADFGLYWLRDSKKCRAKVVGCSFTNNLCATGSKSDNKCLQYAPRRAALSGEHLRLAHGPGRRSRLKPISTSNPYFNTTLSGSLFLCLGPKKLF</sequence>
<dbReference type="AlphaFoldDB" id="A0AAE1I2F6"/>
<name>A0AAE1I2F6_9NEOP</name>
<dbReference type="EMBL" id="JAHWGI010001429">
    <property type="protein sequence ID" value="KAK3931705.1"/>
    <property type="molecule type" value="Genomic_DNA"/>
</dbReference>
<reference evidence="1" key="2">
    <citation type="journal article" date="2023" name="BMC Genomics">
        <title>Pest status, molecular evolution, and epigenetic factors derived from the genome assembly of Frankliniella fusca, a thysanopteran phytovirus vector.</title>
        <authorList>
            <person name="Catto M.A."/>
            <person name="Labadie P.E."/>
            <person name="Jacobson A.L."/>
            <person name="Kennedy G.G."/>
            <person name="Srinivasan R."/>
            <person name="Hunt B.G."/>
        </authorList>
    </citation>
    <scope>NUCLEOTIDE SEQUENCE</scope>
    <source>
        <strain evidence="1">PL_HMW_Pooled</strain>
    </source>
</reference>
<organism evidence="1 2">
    <name type="scientific">Frankliniella fusca</name>
    <dbReference type="NCBI Taxonomy" id="407009"/>
    <lineage>
        <taxon>Eukaryota</taxon>
        <taxon>Metazoa</taxon>
        <taxon>Ecdysozoa</taxon>
        <taxon>Arthropoda</taxon>
        <taxon>Hexapoda</taxon>
        <taxon>Insecta</taxon>
        <taxon>Pterygota</taxon>
        <taxon>Neoptera</taxon>
        <taxon>Paraneoptera</taxon>
        <taxon>Thysanoptera</taxon>
        <taxon>Terebrantia</taxon>
        <taxon>Thripoidea</taxon>
        <taxon>Thripidae</taxon>
        <taxon>Frankliniella</taxon>
    </lineage>
</organism>
<reference evidence="1" key="1">
    <citation type="submission" date="2021-07" db="EMBL/GenBank/DDBJ databases">
        <authorList>
            <person name="Catto M.A."/>
            <person name="Jacobson A."/>
            <person name="Kennedy G."/>
            <person name="Labadie P."/>
            <person name="Hunt B.G."/>
            <person name="Srinivasan R."/>
        </authorList>
    </citation>
    <scope>NUCLEOTIDE SEQUENCE</scope>
    <source>
        <strain evidence="1">PL_HMW_Pooled</strain>
        <tissue evidence="1">Head</tissue>
    </source>
</reference>
<protein>
    <submittedName>
        <fullName evidence="1">Protein pelota-like protein</fullName>
    </submittedName>
</protein>
<evidence type="ECO:0000313" key="2">
    <source>
        <dbReference type="Proteomes" id="UP001219518"/>
    </source>
</evidence>
<proteinExistence type="predicted"/>
<gene>
    <name evidence="1" type="ORF">KUF71_008109</name>
</gene>
<feature type="non-terminal residue" evidence="1">
    <location>
        <position position="161"/>
    </location>
</feature>